<dbReference type="Pfam" id="PF02230">
    <property type="entry name" value="Abhydrolase_2"/>
    <property type="match status" value="1"/>
</dbReference>
<evidence type="ECO:0000313" key="12">
    <source>
        <dbReference type="Proteomes" id="UP000007431"/>
    </source>
</evidence>
<dbReference type="GO" id="GO:0008474">
    <property type="term" value="F:palmitoyl-(protein) hydrolase activity"/>
    <property type="evidence" value="ECO:0007669"/>
    <property type="project" value="UniProtKB-EC"/>
</dbReference>
<feature type="domain" description="Phospholipase/carboxylesterase/thioesterase" evidence="10">
    <location>
        <begin position="12"/>
        <end position="235"/>
    </location>
</feature>
<evidence type="ECO:0000313" key="11">
    <source>
        <dbReference type="EMBL" id="EFI96847.1"/>
    </source>
</evidence>
<gene>
    <name evidence="11" type="ORF">SCHCODRAFT_68004</name>
</gene>
<dbReference type="EMBL" id="GL377306">
    <property type="protein sequence ID" value="EFI96847.1"/>
    <property type="molecule type" value="Genomic_DNA"/>
</dbReference>
<proteinExistence type="inferred from homology"/>
<organism evidence="12">
    <name type="scientific">Schizophyllum commune (strain H4-8 / FGSC 9210)</name>
    <name type="common">Split gill fungus</name>
    <dbReference type="NCBI Taxonomy" id="578458"/>
    <lineage>
        <taxon>Eukaryota</taxon>
        <taxon>Fungi</taxon>
        <taxon>Dikarya</taxon>
        <taxon>Basidiomycota</taxon>
        <taxon>Agaricomycotina</taxon>
        <taxon>Agaricomycetes</taxon>
        <taxon>Agaricomycetidae</taxon>
        <taxon>Agaricales</taxon>
        <taxon>Schizophyllaceae</taxon>
        <taxon>Schizophyllum</taxon>
    </lineage>
</organism>
<dbReference type="EC" id="3.1.2.22" evidence="2"/>
<keyword evidence="6" id="KW-0276">Fatty acid metabolism</keyword>
<dbReference type="VEuPathDB" id="FungiDB:SCHCODRAFT_02626219"/>
<dbReference type="HOGENOM" id="CLU_049413_3_8_1"/>
<evidence type="ECO:0000256" key="1">
    <source>
        <dbReference type="ARBA" id="ARBA00006499"/>
    </source>
</evidence>
<dbReference type="AlphaFoldDB" id="D8Q4U0"/>
<evidence type="ECO:0000256" key="9">
    <source>
        <dbReference type="ARBA" id="ARBA00047337"/>
    </source>
</evidence>
<dbReference type="InterPro" id="IPR003140">
    <property type="entry name" value="PLipase/COase/thioEstase"/>
</dbReference>
<comment type="function">
    <text evidence="7">Hydrolyzes fatty acids from S-acylated cysteine residues in proteins with a strong preference for palmitoylated G-alpha proteins over other acyl substrates. Mediates the deacylation of G-alpha proteins such as GPA1 in vivo, but has weak or no activity toward palmitoylated Ras proteins. Has weak lysophospholipase activity in vitro; however such activity may not exist in vivo.</text>
</comment>
<evidence type="ECO:0000256" key="6">
    <source>
        <dbReference type="ARBA" id="ARBA00022832"/>
    </source>
</evidence>
<dbReference type="GO" id="GO:0005737">
    <property type="term" value="C:cytoplasm"/>
    <property type="evidence" value="ECO:0007669"/>
    <property type="project" value="TreeGrafter"/>
</dbReference>
<dbReference type="InterPro" id="IPR029058">
    <property type="entry name" value="AB_hydrolase_fold"/>
</dbReference>
<evidence type="ECO:0000256" key="3">
    <source>
        <dbReference type="ARBA" id="ARBA00014923"/>
    </source>
</evidence>
<dbReference type="Gene3D" id="3.40.50.1820">
    <property type="entry name" value="alpha/beta hydrolase"/>
    <property type="match status" value="1"/>
</dbReference>
<keyword evidence="5" id="KW-0378">Hydrolase</keyword>
<sequence length="239" mass="25965">MSEVKPISWSTVDAASKHTATFIFLHGLGDYGFRWTYIAKSFVNQPSLSHVKWVLPNAPTRHITANGGAAMPVRFDIKNFGVPIGPEDEEGMLHSRQEIQGLIDAEIQDGIDPSRIILGGLSQGGAMTWVTGLTSPVKLAGLVLLSSRLPMPHKVKELAAPYVKELPIFTAHGNADDLVHIDRCYSSLNFLNTELGIGKASAPGLPGVNLHIYEGLGHTTIPKEFEDLKVWLEKVVPAV</sequence>
<comment type="catalytic activity">
    <reaction evidence="9">
        <text>S-hexadecanoyl-L-cysteinyl-[protein] + H2O = L-cysteinyl-[protein] + hexadecanoate + H(+)</text>
        <dbReference type="Rhea" id="RHEA:19233"/>
        <dbReference type="Rhea" id="RHEA-COMP:10131"/>
        <dbReference type="Rhea" id="RHEA-COMP:11032"/>
        <dbReference type="ChEBI" id="CHEBI:7896"/>
        <dbReference type="ChEBI" id="CHEBI:15377"/>
        <dbReference type="ChEBI" id="CHEBI:15378"/>
        <dbReference type="ChEBI" id="CHEBI:29950"/>
        <dbReference type="ChEBI" id="CHEBI:74151"/>
        <dbReference type="EC" id="3.1.2.22"/>
    </reaction>
</comment>
<dbReference type="FunCoup" id="D8Q4U0">
    <property type="interactions" value="368"/>
</dbReference>
<dbReference type="OMA" id="GLTYPHK"/>
<dbReference type="SUPFAM" id="SSF53474">
    <property type="entry name" value="alpha/beta-Hydrolases"/>
    <property type="match status" value="1"/>
</dbReference>
<keyword evidence="6" id="KW-0443">Lipid metabolism</keyword>
<protein>
    <recommendedName>
        <fullName evidence="3">Acyl-protein thioesterase 1</fullName>
        <ecNumber evidence="2">3.1.2.22</ecNumber>
    </recommendedName>
    <alternativeName>
        <fullName evidence="8">Palmitoyl-protein hydrolase</fullName>
    </alternativeName>
</protein>
<dbReference type="GO" id="GO:0052689">
    <property type="term" value="F:carboxylic ester hydrolase activity"/>
    <property type="evidence" value="ECO:0007669"/>
    <property type="project" value="UniProtKB-KW"/>
</dbReference>
<dbReference type="PANTHER" id="PTHR10655:SF17">
    <property type="entry name" value="LYSOPHOSPHOLIPASE-LIKE PROTEIN 1"/>
    <property type="match status" value="1"/>
</dbReference>
<dbReference type="InterPro" id="IPR050565">
    <property type="entry name" value="LYPA1-2/EST-like"/>
</dbReference>
<comment type="similarity">
    <text evidence="1">Belongs to the AB hydrolase superfamily. AB hydrolase 2 family.</text>
</comment>
<dbReference type="Proteomes" id="UP000007431">
    <property type="component" value="Unassembled WGS sequence"/>
</dbReference>
<dbReference type="GO" id="GO:0006631">
    <property type="term" value="P:fatty acid metabolic process"/>
    <property type="evidence" value="ECO:0007669"/>
    <property type="project" value="UniProtKB-KW"/>
</dbReference>
<evidence type="ECO:0000256" key="7">
    <source>
        <dbReference type="ARBA" id="ARBA00029392"/>
    </source>
</evidence>
<keyword evidence="12" id="KW-1185">Reference proteome</keyword>
<evidence type="ECO:0000256" key="2">
    <source>
        <dbReference type="ARBA" id="ARBA00012423"/>
    </source>
</evidence>
<dbReference type="STRING" id="578458.D8Q4U0"/>
<evidence type="ECO:0000256" key="5">
    <source>
        <dbReference type="ARBA" id="ARBA00022801"/>
    </source>
</evidence>
<evidence type="ECO:0000256" key="4">
    <source>
        <dbReference type="ARBA" id="ARBA00022487"/>
    </source>
</evidence>
<accession>D8Q4U0</accession>
<keyword evidence="4" id="KW-0719">Serine esterase</keyword>
<dbReference type="PANTHER" id="PTHR10655">
    <property type="entry name" value="LYSOPHOSPHOLIPASE-RELATED"/>
    <property type="match status" value="1"/>
</dbReference>
<name>D8Q4U0_SCHCM</name>
<dbReference type="InParanoid" id="D8Q4U0"/>
<evidence type="ECO:0000256" key="8">
    <source>
        <dbReference type="ARBA" id="ARBA00031195"/>
    </source>
</evidence>
<evidence type="ECO:0000259" key="10">
    <source>
        <dbReference type="Pfam" id="PF02230"/>
    </source>
</evidence>
<dbReference type="eggNOG" id="KOG2112">
    <property type="taxonomic scope" value="Eukaryota"/>
</dbReference>
<reference evidence="11 12" key="1">
    <citation type="journal article" date="2010" name="Nat. Biotechnol.">
        <title>Genome sequence of the model mushroom Schizophyllum commune.</title>
        <authorList>
            <person name="Ohm R.A."/>
            <person name="de Jong J.F."/>
            <person name="Lugones L.G."/>
            <person name="Aerts A."/>
            <person name="Kothe E."/>
            <person name="Stajich J.E."/>
            <person name="de Vries R.P."/>
            <person name="Record E."/>
            <person name="Levasseur A."/>
            <person name="Baker S.E."/>
            <person name="Bartholomew K.A."/>
            <person name="Coutinho P.M."/>
            <person name="Erdmann S."/>
            <person name="Fowler T.J."/>
            <person name="Gathman A.C."/>
            <person name="Lombard V."/>
            <person name="Henrissat B."/>
            <person name="Knabe N."/>
            <person name="Kuees U."/>
            <person name="Lilly W.W."/>
            <person name="Lindquist E."/>
            <person name="Lucas S."/>
            <person name="Magnuson J.K."/>
            <person name="Piumi F."/>
            <person name="Raudaskoski M."/>
            <person name="Salamov A."/>
            <person name="Schmutz J."/>
            <person name="Schwarze F.W.M.R."/>
            <person name="vanKuyk P.A."/>
            <person name="Horton J.S."/>
            <person name="Grigoriev I.V."/>
            <person name="Woesten H.A.B."/>
        </authorList>
    </citation>
    <scope>NUCLEOTIDE SEQUENCE [LARGE SCALE GENOMIC DNA]</scope>
    <source>
        <strain evidence="12">H4-8 / FGSC 9210</strain>
    </source>
</reference>